<sequence>MSKKSFAEVLTDLRYGTLHDELTDSLQEVVNACVETGKAGKLQLTISIKPGKSGELEIADDIKTKVPELTKGSSIMWATPEGNLTRSDPRQMTLEGLKIIGQEDRPLKKV</sequence>
<keyword evidence="2" id="KW-1185">Reference proteome</keyword>
<dbReference type="EMBL" id="CP028901">
    <property type="protein sequence ID" value="AWB35936.1"/>
    <property type="molecule type" value="Genomic_DNA"/>
</dbReference>
<proteinExistence type="predicted"/>
<reference evidence="1 2" key="1">
    <citation type="submission" date="2018-04" db="EMBL/GenBank/DDBJ databases">
        <title>Bordetella sp. HZ20 isolated from seawater.</title>
        <authorList>
            <person name="Sun C."/>
        </authorList>
    </citation>
    <scope>NUCLEOTIDE SEQUENCE [LARGE SCALE GENOMIC DNA]</scope>
    <source>
        <strain evidence="1 2">HZ20</strain>
    </source>
</reference>
<dbReference type="Proteomes" id="UP000244571">
    <property type="component" value="Chromosome"/>
</dbReference>
<gene>
    <name evidence="1" type="ORF">DBV39_19225</name>
</gene>
<evidence type="ECO:0000313" key="2">
    <source>
        <dbReference type="Proteomes" id="UP000244571"/>
    </source>
</evidence>
<name>A0A2R4XQ50_9BURK</name>
<protein>
    <submittedName>
        <fullName evidence="1">Uncharacterized protein</fullName>
    </submittedName>
</protein>
<accession>A0A2R4XQ50</accession>
<dbReference type="AlphaFoldDB" id="A0A2R4XQ50"/>
<evidence type="ECO:0000313" key="1">
    <source>
        <dbReference type="EMBL" id="AWB35936.1"/>
    </source>
</evidence>
<dbReference type="RefSeq" id="WP_108623392.1">
    <property type="nucleotide sequence ID" value="NZ_CP028901.1"/>
</dbReference>
<dbReference type="OrthoDB" id="8613069at2"/>
<dbReference type="KEGG" id="boz:DBV39_19225"/>
<organism evidence="1 2">
    <name type="scientific">Orrella marina</name>
    <dbReference type="NCBI Taxonomy" id="2163011"/>
    <lineage>
        <taxon>Bacteria</taxon>
        <taxon>Pseudomonadati</taxon>
        <taxon>Pseudomonadota</taxon>
        <taxon>Betaproteobacteria</taxon>
        <taxon>Burkholderiales</taxon>
        <taxon>Alcaligenaceae</taxon>
        <taxon>Orrella</taxon>
    </lineage>
</organism>